<accession>A0AAD5L746</accession>
<organism evidence="1 2">
    <name type="scientific">Pythium insidiosum</name>
    <name type="common">Pythiosis disease agent</name>
    <dbReference type="NCBI Taxonomy" id="114742"/>
    <lineage>
        <taxon>Eukaryota</taxon>
        <taxon>Sar</taxon>
        <taxon>Stramenopiles</taxon>
        <taxon>Oomycota</taxon>
        <taxon>Peronosporomycetes</taxon>
        <taxon>Pythiales</taxon>
        <taxon>Pythiaceae</taxon>
        <taxon>Pythium</taxon>
    </lineage>
</organism>
<comment type="caution">
    <text evidence="1">The sequence shown here is derived from an EMBL/GenBank/DDBJ whole genome shotgun (WGS) entry which is preliminary data.</text>
</comment>
<evidence type="ECO:0000313" key="2">
    <source>
        <dbReference type="Proteomes" id="UP001209570"/>
    </source>
</evidence>
<evidence type="ECO:0008006" key="3">
    <source>
        <dbReference type="Google" id="ProtNLM"/>
    </source>
</evidence>
<protein>
    <recommendedName>
        <fullName evidence="3">MULE transposase domain-containing protein</fullName>
    </recommendedName>
</protein>
<dbReference type="EMBL" id="JAKCXM010000863">
    <property type="protein sequence ID" value="KAJ0391740.1"/>
    <property type="molecule type" value="Genomic_DNA"/>
</dbReference>
<reference evidence="1" key="1">
    <citation type="submission" date="2021-12" db="EMBL/GenBank/DDBJ databases">
        <title>Prjna785345.</title>
        <authorList>
            <person name="Rujirawat T."/>
            <person name="Krajaejun T."/>
        </authorList>
    </citation>
    <scope>NUCLEOTIDE SEQUENCE</scope>
    <source>
        <strain evidence="1">Pi057C3</strain>
    </source>
</reference>
<sequence>MWFESEYISLEESGIHGAVATKDDEEHEQLEDGDGKGGIAPILKNETDAILMGGAGPMKCYLLLKKNHAGSEKMLSMLPSLLQLKNRKSYLKKRLGGHFEIVTLATLMEWVSKKICDGCCEFYGRPEGPVFDSSVLAMLDDLIVLRVFDHSYTENNTRVTSFGIIFTSRRIFMNVKRAMDGQGDSVFGASDGKFSKHFVPWSFMFVRTEHEAAHRELFAATREMSQSLFGIDLKLRFGSLDHSASIANAYRAVWPDIILLNCWPHLVRKSKEKVFVAMGHLIKKVAVESLRASTATVLNSTLPNILSLAAEDLDGSPTHVRHYTEGPIPAELFVRARVLISYRTNFLRMRVPGSKIIRAIVFNAEGYINSPTDAHSGVPVTAARVKRYTNSLKGDLVAKKTIADVPLLYMSLHAVNNMDQEHAALSNHPTWSHDER</sequence>
<dbReference type="AlphaFoldDB" id="A0AAD5L746"/>
<keyword evidence="2" id="KW-1185">Reference proteome</keyword>
<proteinExistence type="predicted"/>
<gene>
    <name evidence="1" type="ORF">P43SY_000860</name>
</gene>
<evidence type="ECO:0000313" key="1">
    <source>
        <dbReference type="EMBL" id="KAJ0391740.1"/>
    </source>
</evidence>
<name>A0AAD5L746_PYTIN</name>
<dbReference type="Proteomes" id="UP001209570">
    <property type="component" value="Unassembled WGS sequence"/>
</dbReference>